<gene>
    <name evidence="3" type="ORF">GSONMT00074069001</name>
</gene>
<feature type="compositionally biased region" description="Pro residues" evidence="1">
    <location>
        <begin position="221"/>
        <end position="237"/>
    </location>
</feature>
<dbReference type="EMBL" id="FR904290">
    <property type="protein sequence ID" value="CDQ57731.1"/>
    <property type="molecule type" value="Genomic_DNA"/>
</dbReference>
<evidence type="ECO:0000256" key="1">
    <source>
        <dbReference type="SAM" id="MobiDB-lite"/>
    </source>
</evidence>
<reference evidence="3" key="2">
    <citation type="submission" date="2014-03" db="EMBL/GenBank/DDBJ databases">
        <authorList>
            <person name="Genoscope - CEA"/>
        </authorList>
    </citation>
    <scope>NUCLEOTIDE SEQUENCE</scope>
</reference>
<feature type="chain" id="PRO_5001594279" evidence="2">
    <location>
        <begin position="17"/>
        <end position="312"/>
    </location>
</feature>
<sequence>MWSLWILLGTVLSVDGYVVPDLHKRLSHGHQLKIYLPKSAEKLEFTPAAEPLKTYLYWDRGSRATRGKVSGTGTDRSWYLDKVTYKDQGTYVQRDYWNKEISSLKVAVTTRRVYTKCVVGEELHISLEGINQADATLSFSGANVNVTLVHDGAVVAQDLPDYWNRVKTLSTKISIQNVNTSDVGYYMLKDTRDRVVAIVRMELTGCGFACFNPGYPSQDPLYPPAQPPQWTGPPPNQPQYNPGAPPMGYAPVMYSAPSGKEEIKMENMSPADPLLAHPPPQVPPPTSEALHSADGAFQFNIDTGKNAPTNFL</sequence>
<organism evidence="3 4">
    <name type="scientific">Oncorhynchus mykiss</name>
    <name type="common">Rainbow trout</name>
    <name type="synonym">Salmo gairdneri</name>
    <dbReference type="NCBI Taxonomy" id="8022"/>
    <lineage>
        <taxon>Eukaryota</taxon>
        <taxon>Metazoa</taxon>
        <taxon>Chordata</taxon>
        <taxon>Craniata</taxon>
        <taxon>Vertebrata</taxon>
        <taxon>Euteleostomi</taxon>
        <taxon>Actinopterygii</taxon>
        <taxon>Neopterygii</taxon>
        <taxon>Teleostei</taxon>
        <taxon>Protacanthopterygii</taxon>
        <taxon>Salmoniformes</taxon>
        <taxon>Salmonidae</taxon>
        <taxon>Salmoninae</taxon>
        <taxon>Oncorhynchus</taxon>
    </lineage>
</organism>
<evidence type="ECO:0000256" key="2">
    <source>
        <dbReference type="SAM" id="SignalP"/>
    </source>
</evidence>
<name>A0A060VSF9_ONCMY</name>
<feature type="compositionally biased region" description="Pro residues" evidence="1">
    <location>
        <begin position="276"/>
        <end position="286"/>
    </location>
</feature>
<feature type="region of interest" description="Disordered" evidence="1">
    <location>
        <begin position="270"/>
        <end position="290"/>
    </location>
</feature>
<feature type="signal peptide" evidence="2">
    <location>
        <begin position="1"/>
        <end position="16"/>
    </location>
</feature>
<accession>A0A060VSF9</accession>
<feature type="region of interest" description="Disordered" evidence="1">
    <location>
        <begin position="219"/>
        <end position="246"/>
    </location>
</feature>
<dbReference type="PaxDb" id="8022-A0A060VSF9"/>
<dbReference type="AlphaFoldDB" id="A0A060VSF9"/>
<keyword evidence="2" id="KW-0732">Signal</keyword>
<dbReference type="STRING" id="8022.A0A060VSF9"/>
<dbReference type="Proteomes" id="UP000193380">
    <property type="component" value="Unassembled WGS sequence"/>
</dbReference>
<evidence type="ECO:0000313" key="3">
    <source>
        <dbReference type="EMBL" id="CDQ57731.1"/>
    </source>
</evidence>
<protein>
    <submittedName>
        <fullName evidence="3">Uncharacterized protein</fullName>
    </submittedName>
</protein>
<reference evidence="3" key="1">
    <citation type="journal article" date="2014" name="Nat. Commun.">
        <title>The rainbow trout genome provides novel insights into evolution after whole-genome duplication in vertebrates.</title>
        <authorList>
            <person name="Berthelot C."/>
            <person name="Brunet F."/>
            <person name="Chalopin D."/>
            <person name="Juanchich A."/>
            <person name="Bernard M."/>
            <person name="Noel B."/>
            <person name="Bento P."/>
            <person name="Da Silva C."/>
            <person name="Labadie K."/>
            <person name="Alberti A."/>
            <person name="Aury J.M."/>
            <person name="Louis A."/>
            <person name="Dehais P."/>
            <person name="Bardou P."/>
            <person name="Montfort J."/>
            <person name="Klopp C."/>
            <person name="Cabau C."/>
            <person name="Gaspin C."/>
            <person name="Thorgaard G.H."/>
            <person name="Boussaha M."/>
            <person name="Quillet E."/>
            <person name="Guyomard R."/>
            <person name="Galiana D."/>
            <person name="Bobe J."/>
            <person name="Volff J.N."/>
            <person name="Genet C."/>
            <person name="Wincker P."/>
            <person name="Jaillon O."/>
            <person name="Roest Crollius H."/>
            <person name="Guiguen Y."/>
        </authorList>
    </citation>
    <scope>NUCLEOTIDE SEQUENCE [LARGE SCALE GENOMIC DNA]</scope>
</reference>
<proteinExistence type="predicted"/>
<evidence type="ECO:0000313" key="4">
    <source>
        <dbReference type="Proteomes" id="UP000193380"/>
    </source>
</evidence>